<protein>
    <submittedName>
        <fullName evidence="2">Uncharacterized protein</fullName>
    </submittedName>
</protein>
<proteinExistence type="predicted"/>
<gene>
    <name evidence="2" type="ORF">T4C_2786</name>
</gene>
<dbReference type="AlphaFoldDB" id="A0A0V1KBI8"/>
<keyword evidence="1" id="KW-0472">Membrane</keyword>
<keyword evidence="1" id="KW-1133">Transmembrane helix</keyword>
<reference evidence="2 3" key="1">
    <citation type="submission" date="2015-01" db="EMBL/GenBank/DDBJ databases">
        <title>Evolution of Trichinella species and genotypes.</title>
        <authorList>
            <person name="Korhonen P.K."/>
            <person name="Edoardo P."/>
            <person name="Giuseppe L.R."/>
            <person name="Gasser R.B."/>
        </authorList>
    </citation>
    <scope>NUCLEOTIDE SEQUENCE [LARGE SCALE GENOMIC DNA]</scope>
    <source>
        <strain evidence="2">ISS176</strain>
    </source>
</reference>
<dbReference type="EMBL" id="JYDV01000005">
    <property type="protein sequence ID" value="KRZ44573.1"/>
    <property type="molecule type" value="Genomic_DNA"/>
</dbReference>
<dbReference type="Proteomes" id="UP000054826">
    <property type="component" value="Unassembled WGS sequence"/>
</dbReference>
<evidence type="ECO:0000313" key="3">
    <source>
        <dbReference type="Proteomes" id="UP000054826"/>
    </source>
</evidence>
<evidence type="ECO:0000256" key="1">
    <source>
        <dbReference type="SAM" id="Phobius"/>
    </source>
</evidence>
<name>A0A0V1KBI8_TRIPS</name>
<keyword evidence="1" id="KW-0812">Transmembrane</keyword>
<organism evidence="2 3">
    <name type="scientific">Trichinella pseudospiralis</name>
    <name type="common">Parasitic roundworm</name>
    <dbReference type="NCBI Taxonomy" id="6337"/>
    <lineage>
        <taxon>Eukaryota</taxon>
        <taxon>Metazoa</taxon>
        <taxon>Ecdysozoa</taxon>
        <taxon>Nematoda</taxon>
        <taxon>Enoplea</taxon>
        <taxon>Dorylaimia</taxon>
        <taxon>Trichinellida</taxon>
        <taxon>Trichinellidae</taxon>
        <taxon>Trichinella</taxon>
    </lineage>
</organism>
<feature type="transmembrane region" description="Helical" evidence="1">
    <location>
        <begin position="48"/>
        <end position="68"/>
    </location>
</feature>
<evidence type="ECO:0000313" key="2">
    <source>
        <dbReference type="EMBL" id="KRZ44573.1"/>
    </source>
</evidence>
<accession>A0A0V1KBI8</accession>
<sequence>MPISLVGAVTDHVHSAVSVPMANDLNAVSPYWICTLHSAISFTQHNELLVNTFTVLVLVLILLVGAAGDHVHSAVSVPMADVVLNMYKRTTSTLTAGKSFSPASMHYGLYFYMQWCAVQLLSPGMDLNTEFTSEVMCIELLYLLFT</sequence>
<comment type="caution">
    <text evidence="2">The sequence shown here is derived from an EMBL/GenBank/DDBJ whole genome shotgun (WGS) entry which is preliminary data.</text>
</comment>